<proteinExistence type="predicted"/>
<sequence>MCNNPTFVKELKKCWRNALPAGWHYALILAHDLTKAAEAADTLYEAYGAAVPSQASSISNSAKTENVSVADVQKPQSLEAHVAVLEDGIAKIPTLLEKDDGGHQPDRSRNRSLNVRFVQTDLCFYHDSMLRDFRELFKPQDLNKPVKNKAMPITEGPPHHKKFCRIAPDKIAYQLFEEMEQ</sequence>
<evidence type="ECO:0000313" key="1">
    <source>
        <dbReference type="EMBL" id="CAB3377851.1"/>
    </source>
</evidence>
<organism evidence="1 2">
    <name type="scientific">Cloeon dipterum</name>
    <dbReference type="NCBI Taxonomy" id="197152"/>
    <lineage>
        <taxon>Eukaryota</taxon>
        <taxon>Metazoa</taxon>
        <taxon>Ecdysozoa</taxon>
        <taxon>Arthropoda</taxon>
        <taxon>Hexapoda</taxon>
        <taxon>Insecta</taxon>
        <taxon>Pterygota</taxon>
        <taxon>Palaeoptera</taxon>
        <taxon>Ephemeroptera</taxon>
        <taxon>Pisciforma</taxon>
        <taxon>Baetidae</taxon>
        <taxon>Cloeon</taxon>
    </lineage>
</organism>
<evidence type="ECO:0000313" key="2">
    <source>
        <dbReference type="Proteomes" id="UP000494165"/>
    </source>
</evidence>
<reference evidence="1 2" key="1">
    <citation type="submission" date="2020-04" db="EMBL/GenBank/DDBJ databases">
        <authorList>
            <person name="Alioto T."/>
            <person name="Alioto T."/>
            <person name="Gomez Garrido J."/>
        </authorList>
    </citation>
    <scope>NUCLEOTIDE SEQUENCE [LARGE SCALE GENOMIC DNA]</scope>
</reference>
<keyword evidence="2" id="KW-1185">Reference proteome</keyword>
<gene>
    <name evidence="1" type="ORF">CLODIP_2_CD05805</name>
</gene>
<dbReference type="Proteomes" id="UP000494165">
    <property type="component" value="Unassembled WGS sequence"/>
</dbReference>
<dbReference type="EMBL" id="CADEPI010000152">
    <property type="protein sequence ID" value="CAB3377851.1"/>
    <property type="molecule type" value="Genomic_DNA"/>
</dbReference>
<accession>A0A8S1DDL6</accession>
<name>A0A8S1DDL6_9INSE</name>
<comment type="caution">
    <text evidence="1">The sequence shown here is derived from an EMBL/GenBank/DDBJ whole genome shotgun (WGS) entry which is preliminary data.</text>
</comment>
<protein>
    <submittedName>
        <fullName evidence="1">Uncharacterized protein</fullName>
    </submittedName>
</protein>
<dbReference type="AlphaFoldDB" id="A0A8S1DDL6"/>